<dbReference type="GO" id="GO:0005886">
    <property type="term" value="C:plasma membrane"/>
    <property type="evidence" value="ECO:0007669"/>
    <property type="project" value="TreeGrafter"/>
</dbReference>
<dbReference type="Proteomes" id="UP001161247">
    <property type="component" value="Chromosome 4"/>
</dbReference>
<protein>
    <submittedName>
        <fullName evidence="3">OLC1v1000373C1</fullName>
    </submittedName>
</protein>
<proteinExistence type="inferred from homology"/>
<dbReference type="CDD" id="cd04794">
    <property type="entry name" value="euk_LANCL"/>
    <property type="match status" value="1"/>
</dbReference>
<evidence type="ECO:0000256" key="1">
    <source>
        <dbReference type="ARBA" id="ARBA00007179"/>
    </source>
</evidence>
<feature type="binding site" evidence="2">
    <location>
        <position position="291"/>
    </location>
    <ligand>
        <name>Zn(2+)</name>
        <dbReference type="ChEBI" id="CHEBI:29105"/>
    </ligand>
</feature>
<keyword evidence="2" id="KW-0479">Metal-binding</keyword>
<dbReference type="Gene3D" id="1.50.10.10">
    <property type="match status" value="1"/>
</dbReference>
<dbReference type="PRINTS" id="PR01951">
    <property type="entry name" value="LANCEUKARYTE"/>
</dbReference>
<evidence type="ECO:0000313" key="4">
    <source>
        <dbReference type="Proteomes" id="UP001161247"/>
    </source>
</evidence>
<dbReference type="GO" id="GO:0046872">
    <property type="term" value="F:metal ion binding"/>
    <property type="evidence" value="ECO:0007669"/>
    <property type="project" value="UniProtKB-KW"/>
</dbReference>
<keyword evidence="4" id="KW-1185">Reference proteome</keyword>
<name>A0AAV1D4X0_OLDCO</name>
<dbReference type="GO" id="GO:0005975">
    <property type="term" value="P:carbohydrate metabolic process"/>
    <property type="evidence" value="ECO:0007669"/>
    <property type="project" value="InterPro"/>
</dbReference>
<dbReference type="InterPro" id="IPR012341">
    <property type="entry name" value="6hp_glycosidase-like_sf"/>
</dbReference>
<comment type="similarity">
    <text evidence="1">Belongs to the LanC-like protein family.</text>
</comment>
<dbReference type="PANTHER" id="PTHR12736">
    <property type="entry name" value="LANC-LIKE PROTEIN"/>
    <property type="match status" value="1"/>
</dbReference>
<dbReference type="InterPro" id="IPR007822">
    <property type="entry name" value="LANC-like"/>
</dbReference>
<dbReference type="PRINTS" id="PR01950">
    <property type="entry name" value="LANCSUPER"/>
</dbReference>
<dbReference type="AlphaFoldDB" id="A0AAV1D4X0"/>
<accession>A0AAV1D4X0</accession>
<evidence type="ECO:0000313" key="3">
    <source>
        <dbReference type="EMBL" id="CAI9102150.1"/>
    </source>
</evidence>
<dbReference type="SUPFAM" id="SSF158745">
    <property type="entry name" value="LanC-like"/>
    <property type="match status" value="1"/>
</dbReference>
<organism evidence="3 4">
    <name type="scientific">Oldenlandia corymbosa var. corymbosa</name>
    <dbReference type="NCBI Taxonomy" id="529605"/>
    <lineage>
        <taxon>Eukaryota</taxon>
        <taxon>Viridiplantae</taxon>
        <taxon>Streptophyta</taxon>
        <taxon>Embryophyta</taxon>
        <taxon>Tracheophyta</taxon>
        <taxon>Spermatophyta</taxon>
        <taxon>Magnoliopsida</taxon>
        <taxon>eudicotyledons</taxon>
        <taxon>Gunneridae</taxon>
        <taxon>Pentapetalae</taxon>
        <taxon>asterids</taxon>
        <taxon>lamiids</taxon>
        <taxon>Gentianales</taxon>
        <taxon>Rubiaceae</taxon>
        <taxon>Rubioideae</taxon>
        <taxon>Spermacoceae</taxon>
        <taxon>Hedyotis-Oldenlandia complex</taxon>
        <taxon>Oldenlandia</taxon>
    </lineage>
</organism>
<feature type="binding site" evidence="2">
    <location>
        <position position="338"/>
    </location>
    <ligand>
        <name>Zn(2+)</name>
        <dbReference type="ChEBI" id="CHEBI:29105"/>
    </ligand>
</feature>
<dbReference type="GO" id="GO:0031179">
    <property type="term" value="P:peptide modification"/>
    <property type="evidence" value="ECO:0007669"/>
    <property type="project" value="InterPro"/>
</dbReference>
<dbReference type="InterPro" id="IPR020464">
    <property type="entry name" value="LanC-like_prot_euk"/>
</dbReference>
<dbReference type="Pfam" id="PF05147">
    <property type="entry name" value="LANC_like"/>
    <property type="match status" value="1"/>
</dbReference>
<keyword evidence="2" id="KW-0862">Zinc</keyword>
<reference evidence="3" key="1">
    <citation type="submission" date="2023-03" db="EMBL/GenBank/DDBJ databases">
        <authorList>
            <person name="Julca I."/>
        </authorList>
    </citation>
    <scope>NUCLEOTIDE SEQUENCE</scope>
</reference>
<feature type="binding site" evidence="2">
    <location>
        <position position="337"/>
    </location>
    <ligand>
        <name>Zn(2+)</name>
        <dbReference type="ChEBI" id="CHEBI:29105"/>
    </ligand>
</feature>
<dbReference type="PANTHER" id="PTHR12736:SF22">
    <property type="entry name" value="LANC-LIKE PROTEIN GCL2"/>
    <property type="match status" value="1"/>
</dbReference>
<sequence length="419" mass="46749">MLLRSFPKMFFEFLLENPDLEEELEMKDQVPEPGSEEHLLMLLHITYDRVAERLKAAALELKKTVVDETWNSLQGQKIGDFSLYSGALGTAFLLWKSFQVTGNQDDLRICSEIIKACDSASVDSRDVSFICGRAGVCALGAVVAKNMKNVKLMDSYVSKFRKIELTEDLPDGLMHGRAGYLWACLFINYNLGGEVILSKGMAPVIEKIFSNGRKMGTKHGSPLMFEWNGKKCWGAAHGLAGIMHVLMHFNLQKNQRDEVKRALLYMIRNELPSGNYPSCEEDKSDELVHWCHGAPGIALTFVKAAKFFGDLEFVQAAGNAAIKVVSPRGLLKHVGICHGISGNTYVLQALYQLTGYLEFRFKAKSFVCFLLDRGQKLLSEGKMRGGDHPYSLFEGIGGMAYLFLDMVDPAKAKFPAYEL</sequence>
<evidence type="ECO:0000256" key="2">
    <source>
        <dbReference type="PIRSR" id="PIRSR607822-1"/>
    </source>
</evidence>
<gene>
    <name evidence="3" type="ORF">OLC1_LOCUS11556</name>
</gene>
<dbReference type="SMART" id="SM01260">
    <property type="entry name" value="LANC_like"/>
    <property type="match status" value="1"/>
</dbReference>
<dbReference type="EMBL" id="OX459121">
    <property type="protein sequence ID" value="CAI9102150.1"/>
    <property type="molecule type" value="Genomic_DNA"/>
</dbReference>